<reference evidence="2" key="1">
    <citation type="submission" date="2017-03" db="EMBL/GenBank/DDBJ databases">
        <authorList>
            <person name="Monnet C."/>
        </authorList>
    </citation>
    <scope>NUCLEOTIDE SEQUENCE [LARGE SCALE GENOMIC DNA]</scope>
    <source>
        <strain evidence="2">ATCC 49514</strain>
    </source>
</reference>
<proteinExistence type="predicted"/>
<gene>
    <name evidence="1" type="ORF">BI49514_00318</name>
</gene>
<dbReference type="RefSeq" id="WP_101543708.1">
    <property type="nucleotide sequence ID" value="NZ_FXYX01000001.1"/>
</dbReference>
<sequence>MGERELRNEVEASARRPGQNLFIEPELRPYEYYVETVHTGEEVLADAELTLTDVHIEPRHLVRSSAYGGDPLRLDPFHRATSRLHWLRFADHTEDPDAIHSAIIRASNALREHGVPPEIGDAYAIEHRATEFRPWQVIVTMPLLAECESWIERVEGVRYMLGALVAMPEKHPARKAVHEYVRNLATPSVTNDELWFFENWVREQLMPEL</sequence>
<dbReference type="AlphaFoldDB" id="A0A2H1HV45"/>
<dbReference type="Proteomes" id="UP000234382">
    <property type="component" value="Unassembled WGS sequence"/>
</dbReference>
<dbReference type="EMBL" id="FXYX01000001">
    <property type="protein sequence ID" value="SMX66778.1"/>
    <property type="molecule type" value="Genomic_DNA"/>
</dbReference>
<evidence type="ECO:0000313" key="2">
    <source>
        <dbReference type="Proteomes" id="UP000234382"/>
    </source>
</evidence>
<name>A0A2H1HV45_9MICO</name>
<evidence type="ECO:0000313" key="1">
    <source>
        <dbReference type="EMBL" id="SMX66778.1"/>
    </source>
</evidence>
<accession>A0A2H1HV45</accession>
<organism evidence="1 2">
    <name type="scientific">Brevibacterium iodinum ATCC 49514</name>
    <dbReference type="NCBI Taxonomy" id="1255616"/>
    <lineage>
        <taxon>Bacteria</taxon>
        <taxon>Bacillati</taxon>
        <taxon>Actinomycetota</taxon>
        <taxon>Actinomycetes</taxon>
        <taxon>Micrococcales</taxon>
        <taxon>Brevibacteriaceae</taxon>
        <taxon>Brevibacterium</taxon>
    </lineage>
</organism>
<protein>
    <submittedName>
        <fullName evidence="1">Uncharacterized protein</fullName>
    </submittedName>
</protein>
<keyword evidence="2" id="KW-1185">Reference proteome</keyword>